<feature type="binding site" evidence="7">
    <location>
        <begin position="86"/>
        <end position="90"/>
    </location>
    <ligand>
        <name>ATP</name>
        <dbReference type="ChEBI" id="CHEBI:30616"/>
    </ligand>
</feature>
<evidence type="ECO:0000256" key="3">
    <source>
        <dbReference type="ARBA" id="ARBA00022741"/>
    </source>
</evidence>
<dbReference type="InterPro" id="IPR002423">
    <property type="entry name" value="Cpn60/GroEL/TCP-1"/>
</dbReference>
<feature type="binding site" evidence="7">
    <location>
        <position position="413"/>
    </location>
    <ligand>
        <name>ATP</name>
        <dbReference type="ChEBI" id="CHEBI:30616"/>
    </ligand>
</feature>
<keyword evidence="10" id="KW-0175">Coiled coil</keyword>
<feature type="coiled-coil region" evidence="10">
    <location>
        <begin position="337"/>
        <end position="364"/>
    </location>
</feature>
<evidence type="ECO:0000256" key="8">
    <source>
        <dbReference type="RuleBase" id="RU000418"/>
    </source>
</evidence>
<proteinExistence type="inferred from homology"/>
<dbReference type="PROSITE" id="PS00296">
    <property type="entry name" value="CHAPERONINS_CPN60"/>
    <property type="match status" value="1"/>
</dbReference>
<evidence type="ECO:0000256" key="7">
    <source>
        <dbReference type="HAMAP-Rule" id="MF_00600"/>
    </source>
</evidence>
<dbReference type="Proteomes" id="UP000234966">
    <property type="component" value="Unassembled WGS sequence"/>
</dbReference>
<comment type="similarity">
    <text evidence="1 7 8">Belongs to the chaperonin (HSP60) family.</text>
</comment>
<dbReference type="NCBIfam" id="NF000592">
    <property type="entry name" value="PRK00013.1"/>
    <property type="match status" value="1"/>
</dbReference>
<protein>
    <recommendedName>
        <fullName evidence="7">Chaperonin GroEL</fullName>
        <ecNumber evidence="7">5.6.1.7</ecNumber>
    </recommendedName>
    <alternativeName>
        <fullName evidence="7">60 kDa chaperonin</fullName>
    </alternativeName>
    <alternativeName>
        <fullName evidence="7">Chaperonin-60</fullName>
        <shortName evidence="7">Cpn60</shortName>
    </alternativeName>
</protein>
<dbReference type="GO" id="GO:0005524">
    <property type="term" value="F:ATP binding"/>
    <property type="evidence" value="ECO:0007669"/>
    <property type="project" value="UniProtKB-UniRule"/>
</dbReference>
<keyword evidence="6 7" id="KW-0413">Isomerase</keyword>
<evidence type="ECO:0000256" key="6">
    <source>
        <dbReference type="ARBA" id="ARBA00023235"/>
    </source>
</evidence>
<comment type="caution">
    <text evidence="12">The sequence shown here is derived from an EMBL/GenBank/DDBJ whole genome shotgun (WGS) entry which is preliminary data.</text>
</comment>
<dbReference type="AlphaFoldDB" id="A0A2N6MCG2"/>
<dbReference type="Gene3D" id="3.30.260.10">
    <property type="entry name" value="TCP-1-like chaperonin intermediate domain"/>
    <property type="match status" value="1"/>
</dbReference>
<keyword evidence="4 7" id="KW-0067">ATP-binding</keyword>
<accession>A0A2N6MCG2</accession>
<dbReference type="HAMAP" id="MF_00600">
    <property type="entry name" value="CH60"/>
    <property type="match status" value="1"/>
</dbReference>
<dbReference type="EC" id="5.6.1.7" evidence="7"/>
<dbReference type="InterPro" id="IPR027413">
    <property type="entry name" value="GROEL-like_equatorial_sf"/>
</dbReference>
<evidence type="ECO:0000256" key="1">
    <source>
        <dbReference type="ARBA" id="ARBA00006607"/>
    </source>
</evidence>
<dbReference type="GO" id="GO:0016853">
    <property type="term" value="F:isomerase activity"/>
    <property type="evidence" value="ECO:0007669"/>
    <property type="project" value="UniProtKB-KW"/>
</dbReference>
<dbReference type="GO" id="GO:0042026">
    <property type="term" value="P:protein refolding"/>
    <property type="evidence" value="ECO:0007669"/>
    <property type="project" value="UniProtKB-UniRule"/>
</dbReference>
<comment type="caution">
    <text evidence="7">Lacks conserved residue(s) required for the propagation of feature annotation.</text>
</comment>
<dbReference type="NCBIfam" id="NF009487">
    <property type="entry name" value="PRK12849.1"/>
    <property type="match status" value="1"/>
</dbReference>
<dbReference type="RefSeq" id="WP_102206848.1">
    <property type="nucleotide sequence ID" value="NZ_NMQI01000230.1"/>
</dbReference>
<comment type="subcellular location">
    <subcellularLocation>
        <location evidence="7">Cytoplasm</location>
    </subcellularLocation>
</comment>
<dbReference type="NCBIfam" id="NF009488">
    <property type="entry name" value="PRK12850.1"/>
    <property type="match status" value="1"/>
</dbReference>
<dbReference type="NCBIfam" id="TIGR02348">
    <property type="entry name" value="GroEL"/>
    <property type="match status" value="1"/>
</dbReference>
<dbReference type="EMBL" id="NMQI01000230">
    <property type="protein sequence ID" value="PMB44465.1"/>
    <property type="molecule type" value="Genomic_DNA"/>
</dbReference>
<feature type="region of interest" description="Disordered" evidence="11">
    <location>
        <begin position="524"/>
        <end position="547"/>
    </location>
</feature>
<evidence type="ECO:0000256" key="5">
    <source>
        <dbReference type="ARBA" id="ARBA00023186"/>
    </source>
</evidence>
<feature type="binding site" evidence="7">
    <location>
        <begin position="29"/>
        <end position="32"/>
    </location>
    <ligand>
        <name>ATP</name>
        <dbReference type="ChEBI" id="CHEBI:30616"/>
    </ligand>
</feature>
<reference evidence="12 13" key="1">
    <citation type="submission" date="2017-07" db="EMBL/GenBank/DDBJ databases">
        <title>Genomes of Fischerella (Mastigocladus) sp. strains.</title>
        <authorList>
            <person name="Miller S.R."/>
        </authorList>
    </citation>
    <scope>NUCLEOTIDE SEQUENCE [LARGE SCALE GENOMIC DNA]</scope>
    <source>
        <strain evidence="12 13">CCMEE 5330</strain>
    </source>
</reference>
<dbReference type="NCBIfam" id="NF009489">
    <property type="entry name" value="PRK12851.1"/>
    <property type="match status" value="1"/>
</dbReference>
<dbReference type="SUPFAM" id="SSF54849">
    <property type="entry name" value="GroEL-intermediate domain like"/>
    <property type="match status" value="1"/>
</dbReference>
<dbReference type="GO" id="GO:0051082">
    <property type="term" value="F:unfolded protein binding"/>
    <property type="evidence" value="ECO:0007669"/>
    <property type="project" value="UniProtKB-UniRule"/>
</dbReference>
<feature type="binding site" evidence="7">
    <location>
        <begin position="478"/>
        <end position="480"/>
    </location>
    <ligand>
        <name>ATP</name>
        <dbReference type="ChEBI" id="CHEBI:30616"/>
    </ligand>
</feature>
<comment type="subunit">
    <text evidence="7 9">Forms a cylinder of 14 subunits composed of two heptameric rings stacked back-to-back. Interacts with the co-chaperonin GroES.</text>
</comment>
<dbReference type="PANTHER" id="PTHR45633">
    <property type="entry name" value="60 KDA HEAT SHOCK PROTEIN, MITOCHONDRIAL"/>
    <property type="match status" value="1"/>
</dbReference>
<keyword evidence="2 7" id="KW-0963">Cytoplasm</keyword>
<feature type="compositionally biased region" description="Gly residues" evidence="11">
    <location>
        <begin position="533"/>
        <end position="547"/>
    </location>
</feature>
<evidence type="ECO:0000256" key="10">
    <source>
        <dbReference type="SAM" id="Coils"/>
    </source>
</evidence>
<feature type="binding site" evidence="7">
    <location>
        <position position="494"/>
    </location>
    <ligand>
        <name>ATP</name>
        <dbReference type="ChEBI" id="CHEBI:30616"/>
    </ligand>
</feature>
<sequence length="547" mass="58104">MAKIIAFDEDSRRALERGINTLADAVKITLGPKGRNVLLEKKFGTPQIVNDGITVAKEIELEDPLENTGAKLIQEVASKTKEVAGDGTTTATVLAQSMIREGLKNVAAGANPVATRHGIEKTVERLVQEIAAVAKPVEGSAIAQVATVSAGNDEEIGAMIAEAMEKVTKDGVITVEESKSLTTELEVVEGMQIDRGYISPYFITDNERMTVEFENARILITDKKISSIQDLVPVLEKVARLGQPLLIIAEDVEGEALATLVVNKARGVLSVAAIKAPGFGDRRKAMLQDIAILTGGQLISEEIGLSLDMVSLEMLGVARRISIDKENTTIVADGEHKDDVQKRIAQIRKQLEETDSEYDKEKLQERIAKLAGGVAVIKVGAATETELKDRKLRIEDALNATKAAVEEGIVPGGGTMLIHLSTKVAEIKNSLNEEEQIGADIVGRSLDAPLRQIADNAGVEGSVIVEKVRTTEFNVGYNAATGEFQDMIAAGILDPAKVVRSALQNAASIASMVLTTEAVVAEKPEKKPAGGAPDMGGMGGMGGMGMM</sequence>
<dbReference type="InterPro" id="IPR027409">
    <property type="entry name" value="GroEL-like_apical_dom_sf"/>
</dbReference>
<dbReference type="InterPro" id="IPR001844">
    <property type="entry name" value="Cpn60/GroEL"/>
</dbReference>
<keyword evidence="3 7" id="KW-0547">Nucleotide-binding</keyword>
<evidence type="ECO:0000313" key="13">
    <source>
        <dbReference type="Proteomes" id="UP000234966"/>
    </source>
</evidence>
<evidence type="ECO:0000256" key="11">
    <source>
        <dbReference type="SAM" id="MobiDB-lite"/>
    </source>
</evidence>
<keyword evidence="5 7" id="KW-0143">Chaperone</keyword>
<dbReference type="InterPro" id="IPR027410">
    <property type="entry name" value="TCP-1-like_intermed_sf"/>
</dbReference>
<dbReference type="Gene3D" id="3.50.7.10">
    <property type="entry name" value="GroEL"/>
    <property type="match status" value="1"/>
</dbReference>
<dbReference type="SUPFAM" id="SSF52029">
    <property type="entry name" value="GroEL apical domain-like"/>
    <property type="match status" value="1"/>
</dbReference>
<comment type="function">
    <text evidence="7 9">Together with its co-chaperonin GroES, plays an essential role in assisting protein folding. The GroEL-GroES system forms a nano-cage that allows encapsulation of the non-native substrate proteins and provides a physical environment optimized to promote and accelerate protein folding.</text>
</comment>
<dbReference type="Gene3D" id="1.10.560.10">
    <property type="entry name" value="GroEL-like equatorial domain"/>
    <property type="match status" value="1"/>
</dbReference>
<evidence type="ECO:0000313" key="12">
    <source>
        <dbReference type="EMBL" id="PMB44465.1"/>
    </source>
</evidence>
<evidence type="ECO:0000256" key="9">
    <source>
        <dbReference type="RuleBase" id="RU000419"/>
    </source>
</evidence>
<dbReference type="CDD" id="cd03344">
    <property type="entry name" value="GroEL"/>
    <property type="match status" value="1"/>
</dbReference>
<dbReference type="FunFam" id="3.50.7.10:FF:000001">
    <property type="entry name" value="60 kDa chaperonin"/>
    <property type="match status" value="1"/>
</dbReference>
<dbReference type="InterPro" id="IPR018370">
    <property type="entry name" value="Chaperonin_Cpn60_CS"/>
</dbReference>
<gene>
    <name evidence="7 12" type="primary">groL</name>
    <name evidence="7" type="synonym">groEL</name>
    <name evidence="12" type="ORF">CEN41_10470</name>
</gene>
<dbReference type="PRINTS" id="PR00298">
    <property type="entry name" value="CHAPERONIN60"/>
</dbReference>
<dbReference type="GO" id="GO:0005737">
    <property type="term" value="C:cytoplasm"/>
    <property type="evidence" value="ECO:0007669"/>
    <property type="project" value="UniProtKB-SubCell"/>
</dbReference>
<dbReference type="Pfam" id="PF00118">
    <property type="entry name" value="Cpn60_TCP1"/>
    <property type="match status" value="1"/>
</dbReference>
<dbReference type="GO" id="GO:0140662">
    <property type="term" value="F:ATP-dependent protein folding chaperone"/>
    <property type="evidence" value="ECO:0007669"/>
    <property type="project" value="InterPro"/>
</dbReference>
<name>A0A2N6MCG2_9CYAN</name>
<evidence type="ECO:0000256" key="2">
    <source>
        <dbReference type="ARBA" id="ARBA00022490"/>
    </source>
</evidence>
<organism evidence="12 13">
    <name type="scientific">Fischerella thermalis CCMEE 5330</name>
    <dbReference type="NCBI Taxonomy" id="2019670"/>
    <lineage>
        <taxon>Bacteria</taxon>
        <taxon>Bacillati</taxon>
        <taxon>Cyanobacteriota</taxon>
        <taxon>Cyanophyceae</taxon>
        <taxon>Nostocales</taxon>
        <taxon>Hapalosiphonaceae</taxon>
        <taxon>Fischerella</taxon>
    </lineage>
</organism>
<evidence type="ECO:0000256" key="4">
    <source>
        <dbReference type="ARBA" id="ARBA00022840"/>
    </source>
</evidence>
<dbReference type="SUPFAM" id="SSF48592">
    <property type="entry name" value="GroEL equatorial domain-like"/>
    <property type="match status" value="1"/>
</dbReference>